<dbReference type="PANTHER" id="PTHR42776">
    <property type="entry name" value="SERINE PEPTIDASE S9 FAMILY MEMBER"/>
    <property type="match status" value="1"/>
</dbReference>
<evidence type="ECO:0000256" key="5">
    <source>
        <dbReference type="ARBA" id="ARBA00022825"/>
    </source>
</evidence>
<evidence type="ECO:0000313" key="8">
    <source>
        <dbReference type="EMBL" id="PVU99587.1"/>
    </source>
</evidence>
<evidence type="ECO:0000256" key="3">
    <source>
        <dbReference type="ARBA" id="ARBA00022729"/>
    </source>
</evidence>
<dbReference type="Pfam" id="PF00326">
    <property type="entry name" value="Peptidase_S9"/>
    <property type="match status" value="1"/>
</dbReference>
<protein>
    <recommendedName>
        <fullName evidence="6">Dipeptidyl-peptidase V</fullName>
    </recommendedName>
</protein>
<dbReference type="GO" id="GO:0006508">
    <property type="term" value="P:proteolysis"/>
    <property type="evidence" value="ECO:0007669"/>
    <property type="project" value="UniProtKB-KW"/>
</dbReference>
<evidence type="ECO:0000313" key="9">
    <source>
        <dbReference type="Proteomes" id="UP000245699"/>
    </source>
</evidence>
<dbReference type="Proteomes" id="UP000245699">
    <property type="component" value="Unassembled WGS sequence"/>
</dbReference>
<dbReference type="EMBL" id="MBFT01000027">
    <property type="protein sequence ID" value="PVU99587.1"/>
    <property type="molecule type" value="Genomic_DNA"/>
</dbReference>
<name>A0A2T9Z4Q8_9FUNG</name>
<evidence type="ECO:0000256" key="2">
    <source>
        <dbReference type="ARBA" id="ARBA00022670"/>
    </source>
</evidence>
<dbReference type="Pfam" id="PF07676">
    <property type="entry name" value="PD40"/>
    <property type="match status" value="1"/>
</dbReference>
<evidence type="ECO:0000256" key="4">
    <source>
        <dbReference type="ARBA" id="ARBA00022801"/>
    </source>
</evidence>
<dbReference type="SUPFAM" id="SSF53474">
    <property type="entry name" value="alpha/beta-Hydrolases"/>
    <property type="match status" value="1"/>
</dbReference>
<dbReference type="OrthoDB" id="416344at2759"/>
<comment type="caution">
    <text evidence="8">The sequence shown here is derived from an EMBL/GenBank/DDBJ whole genome shotgun (WGS) entry which is preliminary data.</text>
</comment>
<organism evidence="8 9">
    <name type="scientific">Furculomyces boomerangus</name>
    <dbReference type="NCBI Taxonomy" id="61424"/>
    <lineage>
        <taxon>Eukaryota</taxon>
        <taxon>Fungi</taxon>
        <taxon>Fungi incertae sedis</taxon>
        <taxon>Zoopagomycota</taxon>
        <taxon>Kickxellomycotina</taxon>
        <taxon>Harpellomycetes</taxon>
        <taxon>Harpellales</taxon>
        <taxon>Harpellaceae</taxon>
        <taxon>Furculomyces</taxon>
    </lineage>
</organism>
<keyword evidence="5" id="KW-0720">Serine protease</keyword>
<comment type="similarity">
    <text evidence="1">Belongs to the peptidase S9C family.</text>
</comment>
<keyword evidence="4" id="KW-0378">Hydrolase</keyword>
<dbReference type="FunFam" id="3.40.50.1820:FF:000028">
    <property type="entry name" value="S9 family peptidase"/>
    <property type="match status" value="1"/>
</dbReference>
<evidence type="ECO:0000259" key="7">
    <source>
        <dbReference type="Pfam" id="PF00326"/>
    </source>
</evidence>
<accession>A0A2T9Z4Q8</accession>
<dbReference type="InterPro" id="IPR029058">
    <property type="entry name" value="AB_hydrolase_fold"/>
</dbReference>
<keyword evidence="9" id="KW-1185">Reference proteome</keyword>
<dbReference type="PANTHER" id="PTHR42776:SF13">
    <property type="entry name" value="DIPEPTIDYL-PEPTIDASE 5"/>
    <property type="match status" value="1"/>
</dbReference>
<dbReference type="SUPFAM" id="SSF82171">
    <property type="entry name" value="DPP6 N-terminal domain-like"/>
    <property type="match status" value="1"/>
</dbReference>
<gene>
    <name evidence="8" type="ORF">BB559_000555</name>
</gene>
<dbReference type="AlphaFoldDB" id="A0A2T9Z4Q8"/>
<evidence type="ECO:0000256" key="6">
    <source>
        <dbReference type="ARBA" id="ARBA00032829"/>
    </source>
</evidence>
<feature type="domain" description="Peptidase S9 prolyl oligopeptidase catalytic" evidence="7">
    <location>
        <begin position="510"/>
        <end position="714"/>
    </location>
</feature>
<dbReference type="GO" id="GO:0004252">
    <property type="term" value="F:serine-type endopeptidase activity"/>
    <property type="evidence" value="ECO:0007669"/>
    <property type="project" value="TreeGrafter"/>
</dbReference>
<dbReference type="InterPro" id="IPR011042">
    <property type="entry name" value="6-blade_b-propeller_TolB-like"/>
</dbReference>
<dbReference type="STRING" id="61424.A0A2T9Z4Q8"/>
<keyword evidence="3" id="KW-0732">Signal</keyword>
<evidence type="ECO:0000256" key="1">
    <source>
        <dbReference type="ARBA" id="ARBA00010040"/>
    </source>
</evidence>
<keyword evidence="2" id="KW-0645">Protease</keyword>
<sequence length="723" mass="82215">MEYSKKYLLSLKHSQPKIMKFQGFYFSISFIGLVLADFTEPNHSDFPDWGSVDRFTPDHLVKMKNMNGAVVSPNKSKLVYSQCVYESTKASMGCNLRFIDLNQGYESAYDLTQFDVGKYDTFPIWINDNLVAFISSDKTSPDNISAVSIVDKSVKVIKEVDGISGILYSSIAKKIAFTTPVFKGMSPEESSKESERIAQSPYTGVVYDKLPARNKDSWVTDKKTQLFTVDLNIVDNSLEISETPINVVEKYTGEWGLEPTSYSFSPDGKNILFTAKIQESDESWINRDGVFTVRVDGSDSPTLLNTLFQGSALSPVYSPDGKYIAWLQKIRRGYESDKNRIILVDVEANEQKRIASNWDKSPDLIKFSDDSSKLYLRTPFETDTALFSLDLKSEDFKRMTDAGSVNYFKELEPDSILVTIATFKHPETVFILNTTEGGKIKQVNFENSEVLDKVWLSHADTFWFTGALNQKVQGMVLYPYGFNPSKKYPVALLIHGGPHKSSRDDWEHGLNANIFANQGYLVPIINFHGSDSYNKDFTDSVVRNWGSYPYEDLMKGLDFFLESAKYADRENVVALGTSYGGYMANWINGNTQRFKALVTHAGVFNLNSFYYSTDELFRAEHDIGIPWDENEKQALENFNPEQFVYSMKTPTLVIHGELDYHVPITEGISTFTALQRRNIESRFLYFPNDSNGIYNLNSLLQWYSEILGWIGKHTDVDVWKLQV</sequence>
<dbReference type="InterPro" id="IPR001375">
    <property type="entry name" value="Peptidase_S9_cat"/>
</dbReference>
<dbReference type="Gene3D" id="3.40.50.1820">
    <property type="entry name" value="alpha/beta hydrolase"/>
    <property type="match status" value="1"/>
</dbReference>
<dbReference type="Gene3D" id="2.120.10.30">
    <property type="entry name" value="TolB, C-terminal domain"/>
    <property type="match status" value="1"/>
</dbReference>
<proteinExistence type="inferred from homology"/>
<reference evidence="8 9" key="1">
    <citation type="journal article" date="2018" name="MBio">
        <title>Comparative Genomics Reveals the Core Gene Toolbox for the Fungus-Insect Symbiosis.</title>
        <authorList>
            <person name="Wang Y."/>
            <person name="Stata M."/>
            <person name="Wang W."/>
            <person name="Stajich J.E."/>
            <person name="White M.M."/>
            <person name="Moncalvo J.M."/>
        </authorList>
    </citation>
    <scope>NUCLEOTIDE SEQUENCE [LARGE SCALE GENOMIC DNA]</scope>
    <source>
        <strain evidence="8 9">AUS-77-4</strain>
    </source>
</reference>
<dbReference type="InterPro" id="IPR011659">
    <property type="entry name" value="WD40"/>
</dbReference>